<dbReference type="InterPro" id="IPR035965">
    <property type="entry name" value="PAS-like_dom_sf"/>
</dbReference>
<name>A0A2A6RE96_9CHLR</name>
<evidence type="ECO:0000256" key="3">
    <source>
        <dbReference type="ARBA" id="ARBA00022553"/>
    </source>
</evidence>
<feature type="transmembrane region" description="Helical" evidence="7">
    <location>
        <begin position="106"/>
        <end position="127"/>
    </location>
</feature>
<keyword evidence="6" id="KW-0902">Two-component regulatory system</keyword>
<comment type="caution">
    <text evidence="9">The sequence shown here is derived from an EMBL/GenBank/DDBJ whole genome shotgun (WGS) entry which is preliminary data.</text>
</comment>
<evidence type="ECO:0000313" key="10">
    <source>
        <dbReference type="Proteomes" id="UP000220527"/>
    </source>
</evidence>
<organism evidence="9 10">
    <name type="scientific">Candidatus Viridilinea mediisalina</name>
    <dbReference type="NCBI Taxonomy" id="2024553"/>
    <lineage>
        <taxon>Bacteria</taxon>
        <taxon>Bacillati</taxon>
        <taxon>Chloroflexota</taxon>
        <taxon>Chloroflexia</taxon>
        <taxon>Chloroflexales</taxon>
        <taxon>Chloroflexineae</taxon>
        <taxon>Oscillochloridaceae</taxon>
        <taxon>Candidatus Viridilinea</taxon>
    </lineage>
</organism>
<proteinExistence type="predicted"/>
<feature type="transmembrane region" description="Helical" evidence="7">
    <location>
        <begin position="44"/>
        <end position="62"/>
    </location>
</feature>
<dbReference type="InterPro" id="IPR004358">
    <property type="entry name" value="Sig_transdc_His_kin-like_C"/>
</dbReference>
<dbReference type="Gene3D" id="1.10.287.130">
    <property type="match status" value="1"/>
</dbReference>
<dbReference type="Gene3D" id="3.30.450.20">
    <property type="entry name" value="PAS domain"/>
    <property type="match status" value="1"/>
</dbReference>
<dbReference type="SMART" id="SM00065">
    <property type="entry name" value="GAF"/>
    <property type="match status" value="1"/>
</dbReference>
<dbReference type="InterPro" id="IPR003594">
    <property type="entry name" value="HATPase_dom"/>
</dbReference>
<dbReference type="GO" id="GO:0000155">
    <property type="term" value="F:phosphorelay sensor kinase activity"/>
    <property type="evidence" value="ECO:0007669"/>
    <property type="project" value="InterPro"/>
</dbReference>
<dbReference type="InterPro" id="IPR005467">
    <property type="entry name" value="His_kinase_dom"/>
</dbReference>
<keyword evidence="7" id="KW-1133">Transmembrane helix</keyword>
<dbReference type="Pfam" id="PF02518">
    <property type="entry name" value="HATPase_c"/>
    <property type="match status" value="1"/>
</dbReference>
<dbReference type="Gene3D" id="3.30.565.10">
    <property type="entry name" value="Histidine kinase-like ATPase, C-terminal domain"/>
    <property type="match status" value="1"/>
</dbReference>
<dbReference type="InterPro" id="IPR003661">
    <property type="entry name" value="HisK_dim/P_dom"/>
</dbReference>
<keyword evidence="7" id="KW-0812">Transmembrane</keyword>
<evidence type="ECO:0000256" key="1">
    <source>
        <dbReference type="ARBA" id="ARBA00000085"/>
    </source>
</evidence>
<evidence type="ECO:0000256" key="2">
    <source>
        <dbReference type="ARBA" id="ARBA00012438"/>
    </source>
</evidence>
<reference evidence="10" key="1">
    <citation type="submission" date="2017-08" db="EMBL/GenBank/DDBJ databases">
        <authorList>
            <person name="Grouzdev D.S."/>
            <person name="Gaisin V.A."/>
            <person name="Rysina M.S."/>
            <person name="Gorlenko V.M."/>
        </authorList>
    </citation>
    <scope>NUCLEOTIDE SEQUENCE [LARGE SCALE GENOMIC DNA]</scope>
    <source>
        <strain evidence="10">Kir15-3F</strain>
    </source>
</reference>
<dbReference type="InterPro" id="IPR036890">
    <property type="entry name" value="HATPase_C_sf"/>
</dbReference>
<keyword evidence="4" id="KW-0808">Transferase</keyword>
<dbReference type="InterPro" id="IPR029016">
    <property type="entry name" value="GAF-like_dom_sf"/>
</dbReference>
<gene>
    <name evidence="9" type="ORF">CJ255_20105</name>
</gene>
<dbReference type="EMBL" id="NQWI01000165">
    <property type="protein sequence ID" value="PDW00826.1"/>
    <property type="molecule type" value="Genomic_DNA"/>
</dbReference>
<dbReference type="SMART" id="SM00387">
    <property type="entry name" value="HATPase_c"/>
    <property type="match status" value="1"/>
</dbReference>
<keyword evidence="3" id="KW-0597">Phosphoprotein</keyword>
<dbReference type="PANTHER" id="PTHR43047">
    <property type="entry name" value="TWO-COMPONENT HISTIDINE PROTEIN KINASE"/>
    <property type="match status" value="1"/>
</dbReference>
<dbReference type="RefSeq" id="WP_097645871.1">
    <property type="nucleotide sequence ID" value="NZ_NQWI01000165.1"/>
</dbReference>
<dbReference type="Pfam" id="PF00512">
    <property type="entry name" value="HisKA"/>
    <property type="match status" value="1"/>
</dbReference>
<dbReference type="InterPro" id="IPR003018">
    <property type="entry name" value="GAF"/>
</dbReference>
<dbReference type="PROSITE" id="PS50109">
    <property type="entry name" value="HIS_KIN"/>
    <property type="match status" value="1"/>
</dbReference>
<dbReference type="SUPFAM" id="SSF55785">
    <property type="entry name" value="PYP-like sensor domain (PAS domain)"/>
    <property type="match status" value="1"/>
</dbReference>
<dbReference type="SMART" id="SM00388">
    <property type="entry name" value="HisKA"/>
    <property type="match status" value="1"/>
</dbReference>
<dbReference type="FunFam" id="3.30.565.10:FF:000006">
    <property type="entry name" value="Sensor histidine kinase WalK"/>
    <property type="match status" value="1"/>
</dbReference>
<dbReference type="Gene3D" id="3.30.450.40">
    <property type="match status" value="1"/>
</dbReference>
<dbReference type="OrthoDB" id="9813151at2"/>
<evidence type="ECO:0000313" key="9">
    <source>
        <dbReference type="EMBL" id="PDW00826.1"/>
    </source>
</evidence>
<evidence type="ECO:0000259" key="8">
    <source>
        <dbReference type="PROSITE" id="PS50109"/>
    </source>
</evidence>
<accession>A0A2A6RE96</accession>
<dbReference type="SUPFAM" id="SSF55781">
    <property type="entry name" value="GAF domain-like"/>
    <property type="match status" value="1"/>
</dbReference>
<dbReference type="SUPFAM" id="SSF47384">
    <property type="entry name" value="Homodimeric domain of signal transducing histidine kinase"/>
    <property type="match status" value="1"/>
</dbReference>
<protein>
    <recommendedName>
        <fullName evidence="2">histidine kinase</fullName>
        <ecNumber evidence="2">2.7.13.3</ecNumber>
    </recommendedName>
</protein>
<evidence type="ECO:0000256" key="7">
    <source>
        <dbReference type="SAM" id="Phobius"/>
    </source>
</evidence>
<dbReference type="InterPro" id="IPR036097">
    <property type="entry name" value="HisK_dim/P_sf"/>
</dbReference>
<dbReference type="Proteomes" id="UP000220527">
    <property type="component" value="Unassembled WGS sequence"/>
</dbReference>
<dbReference type="CDD" id="cd00082">
    <property type="entry name" value="HisKA"/>
    <property type="match status" value="1"/>
</dbReference>
<comment type="catalytic activity">
    <reaction evidence="1">
        <text>ATP + protein L-histidine = ADP + protein N-phospho-L-histidine.</text>
        <dbReference type="EC" id="2.7.13.3"/>
    </reaction>
</comment>
<evidence type="ECO:0000256" key="5">
    <source>
        <dbReference type="ARBA" id="ARBA00022777"/>
    </source>
</evidence>
<dbReference type="PANTHER" id="PTHR43047:SF72">
    <property type="entry name" value="OSMOSENSING HISTIDINE PROTEIN KINASE SLN1"/>
    <property type="match status" value="1"/>
</dbReference>
<sequence>MILYAIINLGLIWALRRFRAADQRQTFRALLIASVMSDLALVGYLLLFVGPLTLAIFPSYLVMGLKAFYFREFALWPIVIPLLLGPLNVAALYVSERVALLNPEHWFVLIGLMGGTLGFVVLLLVIAEQRLGHIERLSANLAEAQSDHLAQVAELEASNNDLRVRNRRQQALEESLRAITGSLSLDAVLSQILDSLVQMLGAQRVSAAALSKTLGEQFTHATLSNDQRMNVRTDWAEVLARRAVAQGTSIIVTNVQPDSPWHSLAEFGIKSALSVPLIDPGGKLLGALTVVGVETSLFTDTDARHLTSFSIQASVAIHNAELHTKLARQGHLLEAVLNDIGDGLLVLNEQGAPILANPLAYRALQHSDAQHGGLREQLEQLNQTLRLNGQTVESMALQVGSEEQERHYLLYGSLVQVDAEQQSFVAFTLHDTTEQKRQEQRQVEFISMVSHELRNPLHTLIGFLKVVVQERVGPLNENQQEFLGLAADRADELNRRITELLEFNRLESGHLRLQLHWANLHSLITTTCNRFQVQAEQFGLHVTTELPDQLPEILMDNQRIDQVLTNLVENALKATPAGGHVRLSAQVNASEVLVHVTDTGVGVPADQQQKIFSRFYRLEHKSAQHGAHLGLGLAICQQIIEGHNGRIWVESEEGQGSRFTFTLPLVHREQTLNKVVV</sequence>
<dbReference type="Pfam" id="PF13185">
    <property type="entry name" value="GAF_2"/>
    <property type="match status" value="1"/>
</dbReference>
<dbReference type="EC" id="2.7.13.3" evidence="2"/>
<keyword evidence="7" id="KW-0472">Membrane</keyword>
<dbReference type="PRINTS" id="PR00344">
    <property type="entry name" value="BCTRLSENSOR"/>
</dbReference>
<dbReference type="GO" id="GO:0005886">
    <property type="term" value="C:plasma membrane"/>
    <property type="evidence" value="ECO:0007669"/>
    <property type="project" value="TreeGrafter"/>
</dbReference>
<evidence type="ECO:0000256" key="6">
    <source>
        <dbReference type="ARBA" id="ARBA00023012"/>
    </source>
</evidence>
<evidence type="ECO:0000256" key="4">
    <source>
        <dbReference type="ARBA" id="ARBA00022679"/>
    </source>
</evidence>
<dbReference type="SUPFAM" id="SSF55874">
    <property type="entry name" value="ATPase domain of HSP90 chaperone/DNA topoisomerase II/histidine kinase"/>
    <property type="match status" value="1"/>
</dbReference>
<dbReference type="GO" id="GO:0009927">
    <property type="term" value="F:histidine phosphotransfer kinase activity"/>
    <property type="evidence" value="ECO:0007669"/>
    <property type="project" value="TreeGrafter"/>
</dbReference>
<feature type="domain" description="Histidine kinase" evidence="8">
    <location>
        <begin position="448"/>
        <end position="667"/>
    </location>
</feature>
<dbReference type="AlphaFoldDB" id="A0A2A6RE96"/>
<dbReference type="CDD" id="cd00075">
    <property type="entry name" value="HATPase"/>
    <property type="match status" value="1"/>
</dbReference>
<keyword evidence="5" id="KW-0418">Kinase</keyword>
<feature type="transmembrane region" description="Helical" evidence="7">
    <location>
        <begin position="74"/>
        <end position="94"/>
    </location>
</feature>
<keyword evidence="10" id="KW-1185">Reference proteome</keyword>